<sequence length="82" mass="9323">YRDRCGIFHDILNQHWPAALNCSTLPDSPDPSVCIGYHEAREPEIHECGPKEIKCGKDRCIKPSWLCDGFQDCDDNSDENNC</sequence>
<name>A0A8S3ZLK8_9EUPU</name>
<feature type="non-terminal residue" evidence="3">
    <location>
        <position position="82"/>
    </location>
</feature>
<dbReference type="Gene3D" id="4.10.400.10">
    <property type="entry name" value="Low-density Lipoprotein Receptor"/>
    <property type="match status" value="1"/>
</dbReference>
<keyword evidence="4" id="KW-1185">Reference proteome</keyword>
<dbReference type="InterPro" id="IPR002172">
    <property type="entry name" value="LDrepeatLR_classA_rpt"/>
</dbReference>
<dbReference type="InterPro" id="IPR023415">
    <property type="entry name" value="LDLR_class-A_CS"/>
</dbReference>
<dbReference type="PROSITE" id="PS01209">
    <property type="entry name" value="LDLRA_1"/>
    <property type="match status" value="1"/>
</dbReference>
<feature type="disulfide bond" evidence="2">
    <location>
        <begin position="55"/>
        <end position="73"/>
    </location>
</feature>
<dbReference type="InterPro" id="IPR036055">
    <property type="entry name" value="LDL_receptor-like_sf"/>
</dbReference>
<feature type="disulfide bond" evidence="2">
    <location>
        <begin position="48"/>
        <end position="60"/>
    </location>
</feature>
<dbReference type="SUPFAM" id="SSF63501">
    <property type="entry name" value="Frizzled cysteine-rich domain"/>
    <property type="match status" value="1"/>
</dbReference>
<dbReference type="PROSITE" id="PS50068">
    <property type="entry name" value="LDLRA_2"/>
    <property type="match status" value="1"/>
</dbReference>
<comment type="caution">
    <text evidence="3">The sequence shown here is derived from an EMBL/GenBank/DDBJ whole genome shotgun (WGS) entry which is preliminary data.</text>
</comment>
<reference evidence="3" key="1">
    <citation type="submission" date="2021-04" db="EMBL/GenBank/DDBJ databases">
        <authorList>
            <consortium name="Molecular Ecology Group"/>
        </authorList>
    </citation>
    <scope>NUCLEOTIDE SEQUENCE</scope>
</reference>
<evidence type="ECO:0000256" key="1">
    <source>
        <dbReference type="ARBA" id="ARBA00023157"/>
    </source>
</evidence>
<accession>A0A8S3ZLK8</accession>
<protein>
    <submittedName>
        <fullName evidence="3">Uncharacterized protein</fullName>
    </submittedName>
</protein>
<dbReference type="Pfam" id="PF00057">
    <property type="entry name" value="Ldl_recept_a"/>
    <property type="match status" value="1"/>
</dbReference>
<proteinExistence type="predicted"/>
<feature type="non-terminal residue" evidence="3">
    <location>
        <position position="1"/>
    </location>
</feature>
<dbReference type="OrthoDB" id="19606at2759"/>
<evidence type="ECO:0000256" key="2">
    <source>
        <dbReference type="PROSITE-ProRule" id="PRU00124"/>
    </source>
</evidence>
<gene>
    <name evidence="3" type="ORF">CUNI_LOCUS13680</name>
</gene>
<organism evidence="3 4">
    <name type="scientific">Candidula unifasciata</name>
    <dbReference type="NCBI Taxonomy" id="100452"/>
    <lineage>
        <taxon>Eukaryota</taxon>
        <taxon>Metazoa</taxon>
        <taxon>Spiralia</taxon>
        <taxon>Lophotrochozoa</taxon>
        <taxon>Mollusca</taxon>
        <taxon>Gastropoda</taxon>
        <taxon>Heterobranchia</taxon>
        <taxon>Euthyneura</taxon>
        <taxon>Panpulmonata</taxon>
        <taxon>Eupulmonata</taxon>
        <taxon>Stylommatophora</taxon>
        <taxon>Helicina</taxon>
        <taxon>Helicoidea</taxon>
        <taxon>Geomitridae</taxon>
        <taxon>Candidula</taxon>
    </lineage>
</organism>
<evidence type="ECO:0000313" key="4">
    <source>
        <dbReference type="Proteomes" id="UP000678393"/>
    </source>
</evidence>
<dbReference type="EMBL" id="CAJHNH020002935">
    <property type="protein sequence ID" value="CAG5128122.1"/>
    <property type="molecule type" value="Genomic_DNA"/>
</dbReference>
<keyword evidence="1 2" id="KW-1015">Disulfide bond</keyword>
<dbReference type="InterPro" id="IPR036790">
    <property type="entry name" value="Frizzled_dom_sf"/>
</dbReference>
<dbReference type="Proteomes" id="UP000678393">
    <property type="component" value="Unassembled WGS sequence"/>
</dbReference>
<dbReference type="SUPFAM" id="SSF57424">
    <property type="entry name" value="LDL receptor-like module"/>
    <property type="match status" value="1"/>
</dbReference>
<feature type="disulfide bond" evidence="2">
    <location>
        <begin position="67"/>
        <end position="82"/>
    </location>
</feature>
<dbReference type="CDD" id="cd00112">
    <property type="entry name" value="LDLa"/>
    <property type="match status" value="1"/>
</dbReference>
<dbReference type="SMART" id="SM00192">
    <property type="entry name" value="LDLa"/>
    <property type="match status" value="1"/>
</dbReference>
<dbReference type="AlphaFoldDB" id="A0A8S3ZLK8"/>
<evidence type="ECO:0000313" key="3">
    <source>
        <dbReference type="EMBL" id="CAG5128122.1"/>
    </source>
</evidence>